<dbReference type="Pfam" id="PF12771">
    <property type="entry name" value="SusD-like_2"/>
    <property type="match status" value="1"/>
</dbReference>
<dbReference type="EMBL" id="JAKJSC010000010">
    <property type="protein sequence ID" value="MDE5420412.1"/>
    <property type="molecule type" value="Genomic_DNA"/>
</dbReference>
<dbReference type="Gene3D" id="1.25.40.390">
    <property type="match status" value="1"/>
</dbReference>
<accession>A0ABT5VYC1</accession>
<dbReference type="SUPFAM" id="SSF48452">
    <property type="entry name" value="TPR-like"/>
    <property type="match status" value="1"/>
</dbReference>
<reference evidence="1 2" key="1">
    <citation type="submission" date="2022-01" db="EMBL/GenBank/DDBJ databases">
        <title>Labilibaculum sp. nov, a marine bacterium isolated from Antarctica.</title>
        <authorList>
            <person name="Dai W."/>
        </authorList>
    </citation>
    <scope>NUCLEOTIDE SEQUENCE [LARGE SCALE GENOMIC DNA]</scope>
    <source>
        <strain evidence="1 2">DW002</strain>
    </source>
</reference>
<keyword evidence="2" id="KW-1185">Reference proteome</keyword>
<proteinExistence type="predicted"/>
<evidence type="ECO:0000313" key="2">
    <source>
        <dbReference type="Proteomes" id="UP001528920"/>
    </source>
</evidence>
<dbReference type="InterPro" id="IPR011990">
    <property type="entry name" value="TPR-like_helical_dom_sf"/>
</dbReference>
<keyword evidence="1" id="KW-0449">Lipoprotein</keyword>
<gene>
    <name evidence="1" type="ORF">L3049_20675</name>
</gene>
<comment type="caution">
    <text evidence="1">The sequence shown here is derived from an EMBL/GenBank/DDBJ whole genome shotgun (WGS) entry which is preliminary data.</text>
</comment>
<organism evidence="1 2">
    <name type="scientific">Paralabilibaculum antarcticum</name>
    <dbReference type="NCBI Taxonomy" id="2912572"/>
    <lineage>
        <taxon>Bacteria</taxon>
        <taxon>Pseudomonadati</taxon>
        <taxon>Bacteroidota</taxon>
        <taxon>Bacteroidia</taxon>
        <taxon>Marinilabiliales</taxon>
        <taxon>Marinifilaceae</taxon>
        <taxon>Paralabilibaculum</taxon>
    </lineage>
</organism>
<protein>
    <submittedName>
        <fullName evidence="1">SusD/RagB family nutrient-binding outer membrane lipoprotein</fullName>
    </submittedName>
</protein>
<dbReference type="RefSeq" id="WP_275111742.1">
    <property type="nucleotide sequence ID" value="NZ_JAKJSC010000010.1"/>
</dbReference>
<dbReference type="Proteomes" id="UP001528920">
    <property type="component" value="Unassembled WGS sequence"/>
</dbReference>
<dbReference type="InterPro" id="IPR041662">
    <property type="entry name" value="SusD-like_2"/>
</dbReference>
<sequence>MKNLNIINGFLVLLLLGGLVSCSDDFFDVNESETKPSNMSLPPQQRLMATIDNTTGFGQSRLSREGTVLSYHITERTTYYSRWSWRTVSYAAEQYLYTNALPNTADLIVLGEEYNSPHFSAVGKILRAYLFSMVSDQLGDIIMDDSYDAKNQLILTPELNSQKEAYIGIHKLIDEALLDFDKPNAIDLNVIGTDVMFQGDISKWKKFAWALKARLLNHMTAKESGDFKYDPAAVVAACGKAMSTNADNAKRQFTGEETQNNIYPWSDTEGGDVEGAFDSRADNWSKFFVDNLKDPLLLNNESVPDPRLPLIVQPALDAELYGLTGLDMYQGVPMGTYRENGFNGVKETVDFVAGDINPYTGVVFTEDTKMVMDSTEYFSRGHQYGKPNGLFYTSPNSDWYMITYAECKFIEAEANFRNGDKAAAFAAYKEGIEADMSNMGVDAGDISDYLTHVDNIGAANITLERIMTQKHIATVMNPETWVDLRRVEYDNTFTRLKRPQNLNASIFPISGDEVDGKEVWIRALKYDNRNIERNSANLPDNDDASRFPTRVWWNTPDADDVVDLTN</sequence>
<dbReference type="PROSITE" id="PS51257">
    <property type="entry name" value="PROKAR_LIPOPROTEIN"/>
    <property type="match status" value="1"/>
</dbReference>
<evidence type="ECO:0000313" key="1">
    <source>
        <dbReference type="EMBL" id="MDE5420412.1"/>
    </source>
</evidence>
<name>A0ABT5VYC1_9BACT</name>